<name>A0ABS7CD28_9BACL</name>
<keyword evidence="2" id="KW-0560">Oxidoreductase</keyword>
<dbReference type="EMBL" id="JAHZIK010001331">
    <property type="protein sequence ID" value="MBW7458757.1"/>
    <property type="molecule type" value="Genomic_DNA"/>
</dbReference>
<accession>A0ABS7CD28</accession>
<evidence type="ECO:0000313" key="4">
    <source>
        <dbReference type="Proteomes" id="UP001519887"/>
    </source>
</evidence>
<evidence type="ECO:0000313" key="3">
    <source>
        <dbReference type="EMBL" id="MBW7458757.1"/>
    </source>
</evidence>
<dbReference type="Proteomes" id="UP001519887">
    <property type="component" value="Unassembled WGS sequence"/>
</dbReference>
<evidence type="ECO:0000256" key="2">
    <source>
        <dbReference type="ARBA" id="ARBA00023002"/>
    </source>
</evidence>
<protein>
    <submittedName>
        <fullName evidence="3">SDR family NAD(P)-dependent oxidoreductase</fullName>
    </submittedName>
</protein>
<evidence type="ECO:0000256" key="1">
    <source>
        <dbReference type="ARBA" id="ARBA00006484"/>
    </source>
</evidence>
<proteinExistence type="inferred from homology"/>
<comment type="caution">
    <text evidence="3">The sequence shown here is derived from an EMBL/GenBank/DDBJ whole genome shotgun (WGS) entry which is preliminary data.</text>
</comment>
<dbReference type="PRINTS" id="PR00081">
    <property type="entry name" value="GDHRDH"/>
</dbReference>
<gene>
    <name evidence="3" type="ORF">K0U00_32400</name>
</gene>
<feature type="non-terminal residue" evidence="3">
    <location>
        <position position="122"/>
    </location>
</feature>
<dbReference type="PANTHER" id="PTHR24320:SF148">
    <property type="entry name" value="NAD(P)-BINDING ROSSMANN-FOLD SUPERFAMILY PROTEIN"/>
    <property type="match status" value="1"/>
</dbReference>
<organism evidence="3 4">
    <name type="scientific">Paenibacillus sepulcri</name>
    <dbReference type="NCBI Taxonomy" id="359917"/>
    <lineage>
        <taxon>Bacteria</taxon>
        <taxon>Bacillati</taxon>
        <taxon>Bacillota</taxon>
        <taxon>Bacilli</taxon>
        <taxon>Bacillales</taxon>
        <taxon>Paenibacillaceae</taxon>
        <taxon>Paenibacillus</taxon>
    </lineage>
</organism>
<comment type="similarity">
    <text evidence="1">Belongs to the short-chain dehydrogenases/reductases (SDR) family.</text>
</comment>
<keyword evidence="4" id="KW-1185">Reference proteome</keyword>
<dbReference type="Gene3D" id="3.40.50.720">
    <property type="entry name" value="NAD(P)-binding Rossmann-like Domain"/>
    <property type="match status" value="1"/>
</dbReference>
<dbReference type="SUPFAM" id="SSF51735">
    <property type="entry name" value="NAD(P)-binding Rossmann-fold domains"/>
    <property type="match status" value="1"/>
</dbReference>
<dbReference type="Pfam" id="PF00106">
    <property type="entry name" value="adh_short"/>
    <property type="match status" value="1"/>
</dbReference>
<dbReference type="InterPro" id="IPR036291">
    <property type="entry name" value="NAD(P)-bd_dom_sf"/>
</dbReference>
<sequence>MTTKQTPISSGFGASSTAEDVIKGIDLSGKIAIVTGGYSGLGLETARVLRSAGAKVIVPTRDRNKAAAALADIDGIEIEVMDLLDPASIDAFAEKFLASGQPLHILVNSAGIMASPLTRDSR</sequence>
<reference evidence="3 4" key="1">
    <citation type="submission" date="2021-07" db="EMBL/GenBank/DDBJ databases">
        <title>Paenibacillus radiodurans sp. nov., isolated from the southeastern edge of Tengger Desert.</title>
        <authorList>
            <person name="Zhang G."/>
        </authorList>
    </citation>
    <scope>NUCLEOTIDE SEQUENCE [LARGE SCALE GENOMIC DNA]</scope>
    <source>
        <strain evidence="3 4">CCM 7311</strain>
    </source>
</reference>
<dbReference type="InterPro" id="IPR002347">
    <property type="entry name" value="SDR_fam"/>
</dbReference>
<dbReference type="PANTHER" id="PTHR24320">
    <property type="entry name" value="RETINOL DEHYDROGENASE"/>
    <property type="match status" value="1"/>
</dbReference>